<evidence type="ECO:0000256" key="2">
    <source>
        <dbReference type="ARBA" id="ARBA00022741"/>
    </source>
</evidence>
<dbReference type="PROSITE" id="PS00107">
    <property type="entry name" value="PROTEIN_KINASE_ATP"/>
    <property type="match status" value="1"/>
</dbReference>
<keyword evidence="2 4" id="KW-0547">Nucleotide-binding</keyword>
<dbReference type="GO" id="GO:0004672">
    <property type="term" value="F:protein kinase activity"/>
    <property type="evidence" value="ECO:0007669"/>
    <property type="project" value="InterPro"/>
</dbReference>
<proteinExistence type="inferred from homology"/>
<feature type="region of interest" description="Disordered" evidence="5">
    <location>
        <begin position="514"/>
        <end position="705"/>
    </location>
</feature>
<evidence type="ECO:0000256" key="3">
    <source>
        <dbReference type="ARBA" id="ARBA00022840"/>
    </source>
</evidence>
<dbReference type="SMART" id="SM00220">
    <property type="entry name" value="S_TKc"/>
    <property type="match status" value="1"/>
</dbReference>
<keyword evidence="3 4" id="KW-0067">ATP-binding</keyword>
<dbReference type="InterPro" id="IPR000253">
    <property type="entry name" value="FHA_dom"/>
</dbReference>
<evidence type="ECO:0000256" key="4">
    <source>
        <dbReference type="PROSITE-ProRule" id="PRU10141"/>
    </source>
</evidence>
<feature type="region of interest" description="Disordered" evidence="5">
    <location>
        <begin position="1"/>
        <end position="28"/>
    </location>
</feature>
<evidence type="ECO:0000256" key="5">
    <source>
        <dbReference type="SAM" id="MobiDB-lite"/>
    </source>
</evidence>
<dbReference type="EMBL" id="MU805962">
    <property type="protein sequence ID" value="KAJ3844002.1"/>
    <property type="molecule type" value="Genomic_DNA"/>
</dbReference>
<feature type="compositionally biased region" description="Polar residues" evidence="5">
    <location>
        <begin position="553"/>
        <end position="564"/>
    </location>
</feature>
<dbReference type="SMART" id="SM00240">
    <property type="entry name" value="FHA"/>
    <property type="match status" value="1"/>
</dbReference>
<dbReference type="SUPFAM" id="SSF56112">
    <property type="entry name" value="Protein kinase-like (PK-like)"/>
    <property type="match status" value="1"/>
</dbReference>
<dbReference type="InterPro" id="IPR017441">
    <property type="entry name" value="Protein_kinase_ATP_BS"/>
</dbReference>
<dbReference type="InterPro" id="IPR008271">
    <property type="entry name" value="Ser/Thr_kinase_AS"/>
</dbReference>
<name>A0AA38UJF3_9AGAR</name>
<dbReference type="PROSITE" id="PS50011">
    <property type="entry name" value="PROTEIN_KINASE_DOM"/>
    <property type="match status" value="1"/>
</dbReference>
<evidence type="ECO:0000259" key="7">
    <source>
        <dbReference type="PROSITE" id="PS50011"/>
    </source>
</evidence>
<comment type="similarity">
    <text evidence="1">Belongs to the protein kinase superfamily. CAMK Ser/Thr protein kinase family. CHEK2 subfamily.</text>
</comment>
<dbReference type="GO" id="GO:0005524">
    <property type="term" value="F:ATP binding"/>
    <property type="evidence" value="ECO:0007669"/>
    <property type="project" value="UniProtKB-UniRule"/>
</dbReference>
<evidence type="ECO:0000256" key="1">
    <source>
        <dbReference type="ARBA" id="ARBA00005575"/>
    </source>
</evidence>
<dbReference type="PANTHER" id="PTHR24347">
    <property type="entry name" value="SERINE/THREONINE-PROTEIN KINASE"/>
    <property type="match status" value="1"/>
</dbReference>
<feature type="domain" description="Protein kinase" evidence="7">
    <location>
        <begin position="165"/>
        <end position="454"/>
    </location>
</feature>
<dbReference type="Gene3D" id="1.10.510.10">
    <property type="entry name" value="Transferase(Phosphotransferase) domain 1"/>
    <property type="match status" value="1"/>
</dbReference>
<dbReference type="PROSITE" id="PS00108">
    <property type="entry name" value="PROTEIN_KINASE_ST"/>
    <property type="match status" value="1"/>
</dbReference>
<dbReference type="CDD" id="cd00060">
    <property type="entry name" value="FHA"/>
    <property type="match status" value="1"/>
</dbReference>
<dbReference type="InterPro" id="IPR008984">
    <property type="entry name" value="SMAD_FHA_dom_sf"/>
</dbReference>
<feature type="binding site" evidence="4">
    <location>
        <position position="194"/>
    </location>
    <ligand>
        <name>ATP</name>
        <dbReference type="ChEBI" id="CHEBI:30616"/>
    </ligand>
</feature>
<dbReference type="Gene3D" id="2.60.200.20">
    <property type="match status" value="1"/>
</dbReference>
<dbReference type="Gene3D" id="3.30.200.20">
    <property type="entry name" value="Phosphorylase Kinase, domain 1"/>
    <property type="match status" value="1"/>
</dbReference>
<dbReference type="AlphaFoldDB" id="A0AA38UJF3"/>
<reference evidence="8" key="1">
    <citation type="submission" date="2022-08" db="EMBL/GenBank/DDBJ databases">
        <authorList>
            <consortium name="DOE Joint Genome Institute"/>
            <person name="Min B."/>
            <person name="Riley R."/>
            <person name="Sierra-Patev S."/>
            <person name="Naranjo-Ortiz M."/>
            <person name="Looney B."/>
            <person name="Konkel Z."/>
            <person name="Slot J.C."/>
            <person name="Sakamoto Y."/>
            <person name="Steenwyk J.L."/>
            <person name="Rokas A."/>
            <person name="Carro J."/>
            <person name="Camarero S."/>
            <person name="Ferreira P."/>
            <person name="Molpeceres G."/>
            <person name="Ruiz-Duenas F.J."/>
            <person name="Serrano A."/>
            <person name="Henrissat B."/>
            <person name="Drula E."/>
            <person name="Hughes K.W."/>
            <person name="Mata J.L."/>
            <person name="Ishikawa N.K."/>
            <person name="Vargas-Isla R."/>
            <person name="Ushijima S."/>
            <person name="Smith C.A."/>
            <person name="Ahrendt S."/>
            <person name="Andreopoulos W."/>
            <person name="He G."/>
            <person name="Labutti K."/>
            <person name="Lipzen A."/>
            <person name="Ng V."/>
            <person name="Sandor L."/>
            <person name="Barry K."/>
            <person name="Martinez A.T."/>
            <person name="Xiao Y."/>
            <person name="Gibbons J.G."/>
            <person name="Terashima K."/>
            <person name="Hibbett D.S."/>
            <person name="Grigoriev I.V."/>
        </authorList>
    </citation>
    <scope>NUCLEOTIDE SEQUENCE</scope>
    <source>
        <strain evidence="8">TFB9207</strain>
    </source>
</reference>
<feature type="compositionally biased region" description="Polar residues" evidence="5">
    <location>
        <begin position="19"/>
        <end position="28"/>
    </location>
</feature>
<keyword evidence="9" id="KW-1185">Reference proteome</keyword>
<protein>
    <submittedName>
        <fullName evidence="8">Pkinase-domain-containing protein</fullName>
    </submittedName>
</protein>
<dbReference type="FunFam" id="1.10.510.10:FF:000571">
    <property type="entry name" value="Maternal embryonic leucine zipper kinase"/>
    <property type="match status" value="1"/>
</dbReference>
<dbReference type="Proteomes" id="UP001163846">
    <property type="component" value="Unassembled WGS sequence"/>
</dbReference>
<evidence type="ECO:0000313" key="8">
    <source>
        <dbReference type="EMBL" id="KAJ3844002.1"/>
    </source>
</evidence>
<feature type="region of interest" description="Disordered" evidence="5">
    <location>
        <begin position="464"/>
        <end position="499"/>
    </location>
</feature>
<evidence type="ECO:0000313" key="9">
    <source>
        <dbReference type="Proteomes" id="UP001163846"/>
    </source>
</evidence>
<dbReference type="InterPro" id="IPR000719">
    <property type="entry name" value="Prot_kinase_dom"/>
</dbReference>
<sequence length="705" mass="77305">MSSQHSQHDEEPLVETQEVKQTQQATQSQYGREIDENVWASFCSLVKEVKQIDLLKPQLTYHVGRNTSQNDIVFPGFKISNKHAEITWDGRETKDSIITLKDLSSNGTFINGHKLGKGVSCILNDGAEVAFGSLSSAVKPAEDYRFIFRHTASGTQPEEGFYSLYDTHDQLGSGTFAKVVRCLERSSGTLWAAKIFNNHLTMGGSESAGSGTSNDRMVSREIAILETLQHPHVCFLKETFVTSEGKLILVLELVEGGDLLECILQNSGVSEDAAQHITYQLCLALSYVHSLGIAHRDLKPENILLTKTDPPNVKVADFGLAKALDSQTMLKTMCGTPAYLAPEIVMQTKNQGYDFLVDSWSVGVILFSMLTASSPFIEDETQQDLRMRICTRKIDWNLLKRRTSNPMSKSVHVTLLNMRTLILRLTVIDFIRKLLDADPETRMTLTGALDHDWLLDYVTKHNRNAEEDRNQGKRREPRSEASESTPASSSQNQNEEPQAASTFFSRGFQNLAINDGNQSAADGARGSSDPAPANGAVDGDSQMEDATPPPPSSQGRKLQAQNSRVLRRRKDVLEEVKAGETSIPRPSPELLSQFDENRKREADQAQAGTSNPTNFAEKRRGKRAHDDLSAVPEGAAVNGTGNSGGDVAEDVAMGEDGLAVQPTPSKRRRNTPASPGDNTRGKKGKKATGPSVPVRRSTRNKGTAA</sequence>
<evidence type="ECO:0000259" key="6">
    <source>
        <dbReference type="PROSITE" id="PS50006"/>
    </source>
</evidence>
<dbReference type="PROSITE" id="PS50006">
    <property type="entry name" value="FHA_DOMAIN"/>
    <property type="match status" value="1"/>
</dbReference>
<organism evidence="8 9">
    <name type="scientific">Lentinula raphanica</name>
    <dbReference type="NCBI Taxonomy" id="153919"/>
    <lineage>
        <taxon>Eukaryota</taxon>
        <taxon>Fungi</taxon>
        <taxon>Dikarya</taxon>
        <taxon>Basidiomycota</taxon>
        <taxon>Agaricomycotina</taxon>
        <taxon>Agaricomycetes</taxon>
        <taxon>Agaricomycetidae</taxon>
        <taxon>Agaricales</taxon>
        <taxon>Marasmiineae</taxon>
        <taxon>Omphalotaceae</taxon>
        <taxon>Lentinula</taxon>
    </lineage>
</organism>
<gene>
    <name evidence="8" type="ORF">F5878DRAFT_193085</name>
</gene>
<dbReference type="SUPFAM" id="SSF49879">
    <property type="entry name" value="SMAD/FHA domain"/>
    <property type="match status" value="1"/>
</dbReference>
<comment type="caution">
    <text evidence="8">The sequence shown here is derived from an EMBL/GenBank/DDBJ whole genome shotgun (WGS) entry which is preliminary data.</text>
</comment>
<accession>A0AA38UJF3</accession>
<dbReference type="InterPro" id="IPR011009">
    <property type="entry name" value="Kinase-like_dom_sf"/>
</dbReference>
<dbReference type="Pfam" id="PF00069">
    <property type="entry name" value="Pkinase"/>
    <property type="match status" value="1"/>
</dbReference>
<dbReference type="Pfam" id="PF00498">
    <property type="entry name" value="FHA"/>
    <property type="match status" value="1"/>
</dbReference>
<feature type="domain" description="FHA" evidence="6">
    <location>
        <begin position="61"/>
        <end position="115"/>
    </location>
</feature>
<feature type="compositionally biased region" description="Basic and acidic residues" evidence="5">
    <location>
        <begin position="464"/>
        <end position="481"/>
    </location>
</feature>
<feature type="compositionally biased region" description="Basic and acidic residues" evidence="5">
    <location>
        <begin position="1"/>
        <end position="11"/>
    </location>
</feature>